<proteinExistence type="predicted"/>
<dbReference type="AlphaFoldDB" id="A0A1I6SWT3"/>
<evidence type="ECO:0000313" key="2">
    <source>
        <dbReference type="Proteomes" id="UP000199392"/>
    </source>
</evidence>
<name>A0A1I6SWT3_9RHOB</name>
<evidence type="ECO:0000313" key="1">
    <source>
        <dbReference type="EMBL" id="SFS81332.1"/>
    </source>
</evidence>
<dbReference type="Proteomes" id="UP000199392">
    <property type="component" value="Unassembled WGS sequence"/>
</dbReference>
<reference evidence="2" key="1">
    <citation type="submission" date="2016-10" db="EMBL/GenBank/DDBJ databases">
        <authorList>
            <person name="Varghese N."/>
            <person name="Submissions S."/>
        </authorList>
    </citation>
    <scope>NUCLEOTIDE SEQUENCE [LARGE SCALE GENOMIC DNA]</scope>
    <source>
        <strain evidence="2">DSM 26894</strain>
    </source>
</reference>
<protein>
    <submittedName>
        <fullName evidence="1">Uncharacterized protein</fullName>
    </submittedName>
</protein>
<accession>A0A1I6SWT3</accession>
<keyword evidence="2" id="KW-1185">Reference proteome</keyword>
<dbReference type="STRING" id="311180.SAMN04488050_105108"/>
<sequence>MRLIFVLFDALNRLALQGYGGDIETRGAKRDSMAASSAT</sequence>
<organism evidence="1 2">
    <name type="scientific">Alloyangia pacifica</name>
    <dbReference type="NCBI Taxonomy" id="311180"/>
    <lineage>
        <taxon>Bacteria</taxon>
        <taxon>Pseudomonadati</taxon>
        <taxon>Pseudomonadota</taxon>
        <taxon>Alphaproteobacteria</taxon>
        <taxon>Rhodobacterales</taxon>
        <taxon>Roseobacteraceae</taxon>
        <taxon>Alloyangia</taxon>
    </lineage>
</organism>
<dbReference type="EMBL" id="FOZW01000005">
    <property type="protein sequence ID" value="SFS81332.1"/>
    <property type="molecule type" value="Genomic_DNA"/>
</dbReference>
<gene>
    <name evidence="1" type="ORF">SAMN04488050_105108</name>
</gene>